<accession>A0A5Y0KAX8</accession>
<dbReference type="AlphaFoldDB" id="A0A5Y0KAX8"/>
<name>A0A5Y0KAX8_SALNE</name>
<gene>
    <name evidence="1" type="ORF">E0S46_24975</name>
</gene>
<proteinExistence type="predicted"/>
<comment type="caution">
    <text evidence="1">The sequence shown here is derived from an EMBL/GenBank/DDBJ whole genome shotgun (WGS) entry which is preliminary data.</text>
</comment>
<sequence>MWFPAHLALSAKDIKSVTCSSQAVHPWDVEAGHVTPDGAYLSPVNAITHLNSKLSGLTGSSDVAIIMITDSNSNGFIRQLSALADALPLPTLTQTLRRARTQLTQAITRMQIPATPQSGLPIPQPLIISTLQNAVSNSAALNAMKAEGLASLNDLKGVLSGFQTQRQQLQQQITDELAGIGDKVARVFAFVHTGDAALARLEMMKNIPYPGASLTYAHLFTGDLSGMLNWITKVENEPEHHNAVTGP</sequence>
<protein>
    <submittedName>
        <fullName evidence="1">Uncharacterized protein</fullName>
    </submittedName>
</protein>
<reference evidence="1" key="1">
    <citation type="submission" date="2019-03" db="EMBL/GenBank/DDBJ databases">
        <authorList>
            <person name="Ashton P.M."/>
            <person name="Dallman T."/>
            <person name="Nair S."/>
            <person name="De Pinna E."/>
            <person name="Peters T."/>
            <person name="Grant K."/>
        </authorList>
    </citation>
    <scope>NUCLEOTIDE SEQUENCE</scope>
    <source>
        <strain evidence="1">315016</strain>
    </source>
</reference>
<dbReference type="EMBL" id="AAHYFY010000067">
    <property type="protein sequence ID" value="ECB6456257.1"/>
    <property type="molecule type" value="Genomic_DNA"/>
</dbReference>
<evidence type="ECO:0000313" key="1">
    <source>
        <dbReference type="EMBL" id="ECB6456257.1"/>
    </source>
</evidence>
<organism evidence="1">
    <name type="scientific">Salmonella newport</name>
    <dbReference type="NCBI Taxonomy" id="108619"/>
    <lineage>
        <taxon>Bacteria</taxon>
        <taxon>Pseudomonadati</taxon>
        <taxon>Pseudomonadota</taxon>
        <taxon>Gammaproteobacteria</taxon>
        <taxon>Enterobacterales</taxon>
        <taxon>Enterobacteriaceae</taxon>
        <taxon>Salmonella</taxon>
    </lineage>
</organism>